<dbReference type="GO" id="GO:0004622">
    <property type="term" value="F:phosphatidylcholine lysophospholipase activity"/>
    <property type="evidence" value="ECO:0007669"/>
    <property type="project" value="TreeGrafter"/>
</dbReference>
<dbReference type="PANTHER" id="PTHR30383">
    <property type="entry name" value="THIOESTERASE 1/PROTEASE 1/LYSOPHOSPHOLIPASE L1"/>
    <property type="match status" value="1"/>
</dbReference>
<evidence type="ECO:0000313" key="4">
    <source>
        <dbReference type="Proteomes" id="UP000319383"/>
    </source>
</evidence>
<accession>A0A517ZGX8</accession>
<keyword evidence="1" id="KW-0732">Signal</keyword>
<feature type="domain" description="SGNH hydrolase-type esterase" evidence="2">
    <location>
        <begin position="50"/>
        <end position="223"/>
    </location>
</feature>
<dbReference type="Pfam" id="PF13472">
    <property type="entry name" value="Lipase_GDSL_2"/>
    <property type="match status" value="1"/>
</dbReference>
<keyword evidence="3" id="KW-0378">Hydrolase</keyword>
<reference evidence="3 4" key="1">
    <citation type="submission" date="2019-02" db="EMBL/GenBank/DDBJ databases">
        <title>Deep-cultivation of Planctomycetes and their phenomic and genomic characterization uncovers novel biology.</title>
        <authorList>
            <person name="Wiegand S."/>
            <person name="Jogler M."/>
            <person name="Boedeker C."/>
            <person name="Pinto D."/>
            <person name="Vollmers J."/>
            <person name="Rivas-Marin E."/>
            <person name="Kohn T."/>
            <person name="Peeters S.H."/>
            <person name="Heuer A."/>
            <person name="Rast P."/>
            <person name="Oberbeckmann S."/>
            <person name="Bunk B."/>
            <person name="Jeske O."/>
            <person name="Meyerdierks A."/>
            <person name="Storesund J.E."/>
            <person name="Kallscheuer N."/>
            <person name="Luecker S."/>
            <person name="Lage O.M."/>
            <person name="Pohl T."/>
            <person name="Merkel B.J."/>
            <person name="Hornburger P."/>
            <person name="Mueller R.-W."/>
            <person name="Bruemmer F."/>
            <person name="Labrenz M."/>
            <person name="Spormann A.M."/>
            <person name="Op den Camp H."/>
            <person name="Overmann J."/>
            <person name="Amann R."/>
            <person name="Jetten M.S.M."/>
            <person name="Mascher T."/>
            <person name="Medema M.H."/>
            <person name="Devos D.P."/>
            <person name="Kaster A.-K."/>
            <person name="Ovreas L."/>
            <person name="Rohde M."/>
            <person name="Galperin M.Y."/>
            <person name="Jogler C."/>
        </authorList>
    </citation>
    <scope>NUCLEOTIDE SEQUENCE [LARGE SCALE GENOMIC DNA]</scope>
    <source>
        <strain evidence="3 4">Mal52</strain>
    </source>
</reference>
<feature type="signal peptide" evidence="1">
    <location>
        <begin position="1"/>
        <end position="28"/>
    </location>
</feature>
<evidence type="ECO:0000313" key="3">
    <source>
        <dbReference type="EMBL" id="QDU41734.1"/>
    </source>
</evidence>
<dbReference type="PANTHER" id="PTHR30383:SF5">
    <property type="entry name" value="SGNH HYDROLASE-TYPE ESTERASE DOMAIN-CONTAINING PROTEIN"/>
    <property type="match status" value="1"/>
</dbReference>
<dbReference type="KEGG" id="sdyn:Mal52_01880"/>
<evidence type="ECO:0000256" key="1">
    <source>
        <dbReference type="SAM" id="SignalP"/>
    </source>
</evidence>
<dbReference type="AlphaFoldDB" id="A0A517ZGX8"/>
<dbReference type="InterPro" id="IPR051532">
    <property type="entry name" value="Ester_Hydrolysis_Enzymes"/>
</dbReference>
<dbReference type="GO" id="GO:0004064">
    <property type="term" value="F:arylesterase activity"/>
    <property type="evidence" value="ECO:0007669"/>
    <property type="project" value="UniProtKB-EC"/>
</dbReference>
<dbReference type="Gene3D" id="3.40.50.1110">
    <property type="entry name" value="SGNH hydrolase"/>
    <property type="match status" value="1"/>
</dbReference>
<keyword evidence="4" id="KW-1185">Reference proteome</keyword>
<protein>
    <submittedName>
        <fullName evidence="3">Arylesterase</fullName>
        <ecNumber evidence="3">3.1.1.2</ecNumber>
    </submittedName>
</protein>
<feature type="chain" id="PRO_5022199016" evidence="1">
    <location>
        <begin position="29"/>
        <end position="417"/>
    </location>
</feature>
<dbReference type="EC" id="3.1.1.2" evidence="3"/>
<organism evidence="3 4">
    <name type="scientific">Symmachiella dynata</name>
    <dbReference type="NCBI Taxonomy" id="2527995"/>
    <lineage>
        <taxon>Bacteria</taxon>
        <taxon>Pseudomonadati</taxon>
        <taxon>Planctomycetota</taxon>
        <taxon>Planctomycetia</taxon>
        <taxon>Planctomycetales</taxon>
        <taxon>Planctomycetaceae</taxon>
        <taxon>Symmachiella</taxon>
    </lineage>
</organism>
<dbReference type="RefSeq" id="WP_145373738.1">
    <property type="nucleotide sequence ID" value="NZ_CP036276.1"/>
</dbReference>
<gene>
    <name evidence="3" type="ORF">Mal52_01880</name>
</gene>
<sequence precursor="true">MIRFAAPKYCFLLCAGLAVSVIASTAVAEEHFPQFKQSLGERDRTVKVICFGDSVTGIYYHTGGRRAYTKLVQIALEKTKPRATVQAINAGISGHTTRDALARIEKDVLAHKPDLVTVMFGLNDMTRVPLFEYRDNLTKIIEMCRAAGAEVLLCTPNSVYDTKSRPEAKLEKYVAAVHQVAQAQQVEVADCYAAYQSLRSRDEFAWATLMSDEIHPNLDGHKLIAEEIVQAILGRRILLKDIPVSTPYIPWTRGKLQKKQPIHVLAMPPFDAQIKVAIRRVYPNADIKVTTWETAGKSLSDIEEQSKTIRKMAPDLVVIAVPIETTSSSREQYVRTYSWILNYALSFGLRTWDVIAIDPALASEPSSPEQRTRARLVQQLIRAQDLPFVKRPEDNSTPAGDVLKQWVAEQLGKPNTR</sequence>
<dbReference type="SUPFAM" id="SSF52266">
    <property type="entry name" value="SGNH hydrolase"/>
    <property type="match status" value="1"/>
</dbReference>
<dbReference type="InterPro" id="IPR036514">
    <property type="entry name" value="SGNH_hydro_sf"/>
</dbReference>
<dbReference type="InterPro" id="IPR013830">
    <property type="entry name" value="SGNH_hydro"/>
</dbReference>
<evidence type="ECO:0000259" key="2">
    <source>
        <dbReference type="Pfam" id="PF13472"/>
    </source>
</evidence>
<dbReference type="EMBL" id="CP036276">
    <property type="protein sequence ID" value="QDU41734.1"/>
    <property type="molecule type" value="Genomic_DNA"/>
</dbReference>
<name>A0A517ZGX8_9PLAN</name>
<dbReference type="Proteomes" id="UP000319383">
    <property type="component" value="Chromosome"/>
</dbReference>
<proteinExistence type="predicted"/>